<keyword evidence="6 13" id="KW-0347">Helicase</keyword>
<dbReference type="EC" id="3.6.4.13" evidence="2"/>
<dbReference type="CDD" id="cd18791">
    <property type="entry name" value="SF2_C_RHA"/>
    <property type="match status" value="1"/>
</dbReference>
<gene>
    <name evidence="13" type="ORF">STCU_06165</name>
</gene>
<keyword evidence="8" id="KW-0508">mRNA splicing</keyword>
<protein>
    <recommendedName>
        <fullName evidence="2">RNA helicase</fullName>
        <ecNumber evidence="2">3.6.4.13</ecNumber>
    </recommendedName>
</protein>
<reference evidence="13 14" key="1">
    <citation type="journal article" date="2013" name="PLoS ONE">
        <title>Predicting the Proteins of Angomonas deanei, Strigomonas culicis and Their Respective Endosymbionts Reveals New Aspects of the Trypanosomatidae Family.</title>
        <authorList>
            <person name="Motta M.C."/>
            <person name="Martins A.C."/>
            <person name="de Souza S.S."/>
            <person name="Catta-Preta C.M."/>
            <person name="Silva R."/>
            <person name="Klein C.C."/>
            <person name="de Almeida L.G."/>
            <person name="de Lima Cunha O."/>
            <person name="Ciapina L.P."/>
            <person name="Brocchi M."/>
            <person name="Colabardini A.C."/>
            <person name="de Araujo Lima B."/>
            <person name="Machado C.R."/>
            <person name="de Almeida Soares C.M."/>
            <person name="Probst C.M."/>
            <person name="de Menezes C.B."/>
            <person name="Thompson C.E."/>
            <person name="Bartholomeu D.C."/>
            <person name="Gradia D.F."/>
            <person name="Pavoni D.P."/>
            <person name="Grisard E.C."/>
            <person name="Fantinatti-Garboggini F."/>
            <person name="Marchini F.K."/>
            <person name="Rodrigues-Luiz G.F."/>
            <person name="Wagner G."/>
            <person name="Goldman G.H."/>
            <person name="Fietto J.L."/>
            <person name="Elias M.C."/>
            <person name="Goldman M.H."/>
            <person name="Sagot M.F."/>
            <person name="Pereira M."/>
            <person name="Stoco P.H."/>
            <person name="de Mendonca-Neto R.P."/>
            <person name="Teixeira S.M."/>
            <person name="Maciel T.E."/>
            <person name="de Oliveira Mendes T.A."/>
            <person name="Urmenyi T.P."/>
            <person name="de Souza W."/>
            <person name="Schenkman S."/>
            <person name="de Vasconcelos A.T."/>
        </authorList>
    </citation>
    <scope>NUCLEOTIDE SEQUENCE [LARGE SCALE GENOMIC DNA]</scope>
</reference>
<dbReference type="EMBL" id="ATMH01006165">
    <property type="protein sequence ID" value="EPY26617.1"/>
    <property type="molecule type" value="Genomic_DNA"/>
</dbReference>
<proteinExistence type="inferred from homology"/>
<comment type="catalytic activity">
    <reaction evidence="9">
        <text>ATP + H2O = ADP + phosphate + H(+)</text>
        <dbReference type="Rhea" id="RHEA:13065"/>
        <dbReference type="ChEBI" id="CHEBI:15377"/>
        <dbReference type="ChEBI" id="CHEBI:15378"/>
        <dbReference type="ChEBI" id="CHEBI:30616"/>
        <dbReference type="ChEBI" id="CHEBI:43474"/>
        <dbReference type="ChEBI" id="CHEBI:456216"/>
        <dbReference type="EC" id="3.6.4.13"/>
    </reaction>
</comment>
<dbReference type="Proteomes" id="UP000015354">
    <property type="component" value="Unassembled WGS sequence"/>
</dbReference>
<dbReference type="GO" id="GO:0003723">
    <property type="term" value="F:RNA binding"/>
    <property type="evidence" value="ECO:0007669"/>
    <property type="project" value="TreeGrafter"/>
</dbReference>
<evidence type="ECO:0000313" key="13">
    <source>
        <dbReference type="EMBL" id="EPY26617.1"/>
    </source>
</evidence>
<evidence type="ECO:0000256" key="2">
    <source>
        <dbReference type="ARBA" id="ARBA00012552"/>
    </source>
</evidence>
<dbReference type="SMART" id="SM00490">
    <property type="entry name" value="HELICc"/>
    <property type="match status" value="1"/>
</dbReference>
<dbReference type="AlphaFoldDB" id="S9U7C1"/>
<comment type="caution">
    <text evidence="13">The sequence shown here is derived from an EMBL/GenBank/DDBJ whole genome shotgun (WGS) entry which is preliminary data.</text>
</comment>
<keyword evidence="14" id="KW-1185">Reference proteome</keyword>
<keyword evidence="5" id="KW-0378">Hydrolase</keyword>
<dbReference type="Pfam" id="PF00271">
    <property type="entry name" value="Helicase_C"/>
    <property type="match status" value="1"/>
</dbReference>
<accession>S9U7C1</accession>
<dbReference type="SMART" id="SM00847">
    <property type="entry name" value="HA2"/>
    <property type="match status" value="1"/>
</dbReference>
<dbReference type="InterPro" id="IPR011545">
    <property type="entry name" value="DEAD/DEAH_box_helicase_dom"/>
</dbReference>
<dbReference type="GO" id="GO:0003724">
    <property type="term" value="F:RNA helicase activity"/>
    <property type="evidence" value="ECO:0007669"/>
    <property type="project" value="UniProtKB-EC"/>
</dbReference>
<dbReference type="InterPro" id="IPR001650">
    <property type="entry name" value="Helicase_C-like"/>
</dbReference>
<dbReference type="Pfam" id="PF21010">
    <property type="entry name" value="HA2_C"/>
    <property type="match status" value="1"/>
</dbReference>
<evidence type="ECO:0000256" key="1">
    <source>
        <dbReference type="ARBA" id="ARBA00008792"/>
    </source>
</evidence>
<dbReference type="GO" id="GO:0016787">
    <property type="term" value="F:hydrolase activity"/>
    <property type="evidence" value="ECO:0007669"/>
    <property type="project" value="UniProtKB-KW"/>
</dbReference>
<dbReference type="InterPro" id="IPR007502">
    <property type="entry name" value="Helicase-assoc_dom"/>
</dbReference>
<keyword evidence="7" id="KW-0067">ATP-binding</keyword>
<feature type="region of interest" description="Disordered" evidence="10">
    <location>
        <begin position="1"/>
        <end position="29"/>
    </location>
</feature>
<evidence type="ECO:0000259" key="12">
    <source>
        <dbReference type="PROSITE" id="PS51194"/>
    </source>
</evidence>
<dbReference type="InterPro" id="IPR027417">
    <property type="entry name" value="P-loop_NTPase"/>
</dbReference>
<dbReference type="GO" id="GO:0006397">
    <property type="term" value="P:mRNA processing"/>
    <property type="evidence" value="ECO:0007669"/>
    <property type="project" value="UniProtKB-KW"/>
</dbReference>
<evidence type="ECO:0000259" key="11">
    <source>
        <dbReference type="PROSITE" id="PS51192"/>
    </source>
</evidence>
<feature type="compositionally biased region" description="Basic and acidic residues" evidence="10">
    <location>
        <begin position="1"/>
        <end position="19"/>
    </location>
</feature>
<evidence type="ECO:0000256" key="10">
    <source>
        <dbReference type="SAM" id="MobiDB-lite"/>
    </source>
</evidence>
<dbReference type="PANTHER" id="PTHR18934:SF109">
    <property type="entry name" value="ATP-DEPENDENT RNA HELICASE DHX15 HOMOLOG"/>
    <property type="match status" value="1"/>
</dbReference>
<dbReference type="PROSITE" id="PS51192">
    <property type="entry name" value="HELICASE_ATP_BIND_1"/>
    <property type="match status" value="1"/>
</dbReference>
<dbReference type="InterPro" id="IPR011709">
    <property type="entry name" value="DEAD-box_helicase_OB_fold"/>
</dbReference>
<sequence length="723" mass="80219">MDLKRSRDGTTADSDDRARVHQPPAPQPAAAALCDINPWTKRPYSASYHRIRAGRAQLPVYGHKAAIQATVRQHPVTLLVGETGSGKTTQVAQFLAEVPQFANKIACTQPRRIAAVSVAARVADEMDVTLGEQVGYHVRFDSKQSECTEVLFLTDGMLLRECLSDPDCGKFSVVIVDEAHERTIDTDTVLGLLKRILQRRPMLRVVVMSATLDIEKIESFFPGAPLVRVSGRRHDVSVHYMPHPVKDYVETAVACVTQIHEREAGGDILCFLTGVAEIENAVAKTKLALGDAVVEGGAAGKHPEQRERPRHVVVLPLYGTLQLEEQKKVFQAYGDHVRKIIFSTNIAETSVTIDGVVYVVDCGYQKQTLYASEGRMDYLLPAVISKAAAEQRKGRAGRTKPGKCYRLFTMENYEKFPDQTYPEILRNNFVNTLLLLLQLGVANPCDFPFIDAPPDTNMEEAFYQLMYFGAVDEELQLTAFGRQLALVPLDVCLARMLLKSASHGCAADAAVVAAMLQAGQVFLRPAHKAQQADQMHAALLDPTGGDHAGLFHVFHAYYRHQNSGEQFCYEHFLRHQSLQQALKVYHQLRALMATMQVPVRSTYRDNVVDTVALRKAILEGYFMQVAYWSVERSTYLTVRDGMPIRPHPQSSLGKKGAPRPPWILYDRIEVQGDAGACVRVACGVDVSWLLEVSTFYTNPTEINDGEILVALDRAKEQQTGGTS</sequence>
<dbReference type="Pfam" id="PF00270">
    <property type="entry name" value="DEAD"/>
    <property type="match status" value="1"/>
</dbReference>
<evidence type="ECO:0000256" key="8">
    <source>
        <dbReference type="ARBA" id="ARBA00023187"/>
    </source>
</evidence>
<dbReference type="CDD" id="cd17917">
    <property type="entry name" value="DEXHc_RHA-like"/>
    <property type="match status" value="1"/>
</dbReference>
<keyword evidence="4" id="KW-0547">Nucleotide-binding</keyword>
<dbReference type="PANTHER" id="PTHR18934">
    <property type="entry name" value="ATP-DEPENDENT RNA HELICASE"/>
    <property type="match status" value="1"/>
</dbReference>
<feature type="domain" description="Helicase ATP-binding" evidence="11">
    <location>
        <begin position="68"/>
        <end position="230"/>
    </location>
</feature>
<dbReference type="Gene3D" id="1.20.120.1080">
    <property type="match status" value="1"/>
</dbReference>
<name>S9U7C1_9TRYP</name>
<evidence type="ECO:0000256" key="6">
    <source>
        <dbReference type="ARBA" id="ARBA00022806"/>
    </source>
</evidence>
<keyword evidence="3" id="KW-0507">mRNA processing</keyword>
<organism evidence="13 14">
    <name type="scientific">Strigomonas culicis</name>
    <dbReference type="NCBI Taxonomy" id="28005"/>
    <lineage>
        <taxon>Eukaryota</taxon>
        <taxon>Discoba</taxon>
        <taxon>Euglenozoa</taxon>
        <taxon>Kinetoplastea</taxon>
        <taxon>Metakinetoplastina</taxon>
        <taxon>Trypanosomatida</taxon>
        <taxon>Trypanosomatidae</taxon>
        <taxon>Strigomonadinae</taxon>
        <taxon>Strigomonas</taxon>
    </lineage>
</organism>
<evidence type="ECO:0000313" key="14">
    <source>
        <dbReference type="Proteomes" id="UP000015354"/>
    </source>
</evidence>
<feature type="domain" description="Helicase C-terminal" evidence="12">
    <location>
        <begin position="247"/>
        <end position="440"/>
    </location>
</feature>
<dbReference type="GO" id="GO:0005524">
    <property type="term" value="F:ATP binding"/>
    <property type="evidence" value="ECO:0007669"/>
    <property type="project" value="UniProtKB-KW"/>
</dbReference>
<dbReference type="InterPro" id="IPR014001">
    <property type="entry name" value="Helicase_ATP-bd"/>
</dbReference>
<comment type="similarity">
    <text evidence="1">Belongs to the DEAD box helicase family. DEAH subfamily.</text>
</comment>
<dbReference type="SUPFAM" id="SSF52540">
    <property type="entry name" value="P-loop containing nucleoside triphosphate hydrolases"/>
    <property type="match status" value="1"/>
</dbReference>
<evidence type="ECO:0000256" key="4">
    <source>
        <dbReference type="ARBA" id="ARBA00022741"/>
    </source>
</evidence>
<dbReference type="InterPro" id="IPR002464">
    <property type="entry name" value="DNA/RNA_helicase_DEAH_CS"/>
</dbReference>
<evidence type="ECO:0000256" key="5">
    <source>
        <dbReference type="ARBA" id="ARBA00022801"/>
    </source>
</evidence>
<dbReference type="Pfam" id="PF07717">
    <property type="entry name" value="OB_NTP_bind"/>
    <property type="match status" value="1"/>
</dbReference>
<dbReference type="PROSITE" id="PS51194">
    <property type="entry name" value="HELICASE_CTER"/>
    <property type="match status" value="1"/>
</dbReference>
<evidence type="ECO:0000256" key="7">
    <source>
        <dbReference type="ARBA" id="ARBA00022840"/>
    </source>
</evidence>
<dbReference type="PROSITE" id="PS00690">
    <property type="entry name" value="DEAH_ATP_HELICASE"/>
    <property type="match status" value="1"/>
</dbReference>
<dbReference type="SMART" id="SM00487">
    <property type="entry name" value="DEXDc"/>
    <property type="match status" value="1"/>
</dbReference>
<evidence type="ECO:0000256" key="9">
    <source>
        <dbReference type="ARBA" id="ARBA00047984"/>
    </source>
</evidence>
<dbReference type="Gene3D" id="3.40.50.300">
    <property type="entry name" value="P-loop containing nucleotide triphosphate hydrolases"/>
    <property type="match status" value="2"/>
</dbReference>
<dbReference type="FunFam" id="3.40.50.300:FF:000578">
    <property type="entry name" value="probable ATP-dependent RNA helicase DHX35"/>
    <property type="match status" value="1"/>
</dbReference>
<evidence type="ECO:0000256" key="3">
    <source>
        <dbReference type="ARBA" id="ARBA00022664"/>
    </source>
</evidence>
<dbReference type="GO" id="GO:0008380">
    <property type="term" value="P:RNA splicing"/>
    <property type="evidence" value="ECO:0007669"/>
    <property type="project" value="UniProtKB-KW"/>
</dbReference>
<dbReference type="OrthoDB" id="10253254at2759"/>